<dbReference type="AlphaFoldDB" id="A0A1H2Q9N1"/>
<sequence length="351" mass="38308">MNATSHGIPTLTPTAAGFLARHGHAGARLEPLTGDASSRRYFRLPEAELLLMEDRDDPIGFAAYLRLSHHLNTLGLAAPVVHGADPDHGLALVEDFGHRTYATCLNTGEDESTLYALAVDALLHLHHHTGAARVSQPVYDMTTLLDELGIFSDWYAPAIAPDMDHPAFARQFHTLWEQALAPVAGQVDTLVLRDFHVDNLMLLSQRKGVARCGLLDFQDAVLGPCEYDLVSLLQDARRDLAPGLEERMLARYINGAPERLGDAAAIRHRYALLGAQRHARIAGVFLRLNRLHGKSRYLTYLPRVLGQLESSLAGAGLTDITDFLNTHLPGWQAKGTALGDGSHDTQGAPHD</sequence>
<dbReference type="InterPro" id="IPR002575">
    <property type="entry name" value="Aminoglycoside_PTrfase"/>
</dbReference>
<dbReference type="Proteomes" id="UP000198500">
    <property type="component" value="Unassembled WGS sequence"/>
</dbReference>
<proteinExistence type="predicted"/>
<accession>A0A1H2Q9N1</accession>
<evidence type="ECO:0000313" key="3">
    <source>
        <dbReference type="Proteomes" id="UP000198500"/>
    </source>
</evidence>
<reference evidence="2 3" key="1">
    <citation type="submission" date="2016-10" db="EMBL/GenBank/DDBJ databases">
        <authorList>
            <person name="de Groot N.N."/>
        </authorList>
    </citation>
    <scope>NUCLEOTIDE SEQUENCE [LARGE SCALE GENOMIC DNA]</scope>
    <source>
        <strain evidence="2 3">DSM 19219</strain>
    </source>
</reference>
<dbReference type="EMBL" id="FNNI01000001">
    <property type="protein sequence ID" value="SDW03861.1"/>
    <property type="molecule type" value="Genomic_DNA"/>
</dbReference>
<dbReference type="InterPro" id="IPR011009">
    <property type="entry name" value="Kinase-like_dom_sf"/>
</dbReference>
<dbReference type="Pfam" id="PF01636">
    <property type="entry name" value="APH"/>
    <property type="match status" value="1"/>
</dbReference>
<dbReference type="SUPFAM" id="SSF56112">
    <property type="entry name" value="Protein kinase-like (PK-like)"/>
    <property type="match status" value="1"/>
</dbReference>
<dbReference type="OrthoDB" id="9809275at2"/>
<dbReference type="Gene3D" id="3.30.200.20">
    <property type="entry name" value="Phosphorylase Kinase, domain 1"/>
    <property type="match status" value="1"/>
</dbReference>
<evidence type="ECO:0000313" key="2">
    <source>
        <dbReference type="EMBL" id="SDW03861.1"/>
    </source>
</evidence>
<keyword evidence="3" id="KW-1185">Reference proteome</keyword>
<organism evidence="2 3">
    <name type="scientific">Aidingimonas halophila</name>
    <dbReference type="NCBI Taxonomy" id="574349"/>
    <lineage>
        <taxon>Bacteria</taxon>
        <taxon>Pseudomonadati</taxon>
        <taxon>Pseudomonadota</taxon>
        <taxon>Gammaproteobacteria</taxon>
        <taxon>Oceanospirillales</taxon>
        <taxon>Halomonadaceae</taxon>
        <taxon>Aidingimonas</taxon>
    </lineage>
</organism>
<evidence type="ECO:0000259" key="1">
    <source>
        <dbReference type="Pfam" id="PF01636"/>
    </source>
</evidence>
<dbReference type="Gene3D" id="3.90.1200.10">
    <property type="match status" value="1"/>
</dbReference>
<feature type="domain" description="Aminoglycoside phosphotransferase" evidence="1">
    <location>
        <begin position="29"/>
        <end position="259"/>
    </location>
</feature>
<gene>
    <name evidence="2" type="ORF">SAMN05443545_10129</name>
</gene>
<protein>
    <recommendedName>
        <fullName evidence="1">Aminoglycoside phosphotransferase domain-containing protein</fullName>
    </recommendedName>
</protein>
<dbReference type="STRING" id="574349.SAMN05443545_10129"/>
<name>A0A1H2Q9N1_9GAMM</name>